<dbReference type="PANTHER" id="PTHR30183:SF3">
    <property type="entry name" value="MOLYBDENUM TRANSPORT SYSTEM PERMEASE PROTEIN MODB"/>
    <property type="match status" value="1"/>
</dbReference>
<evidence type="ECO:0000256" key="8">
    <source>
        <dbReference type="ARBA" id="ARBA00022989"/>
    </source>
</evidence>
<evidence type="ECO:0000256" key="6">
    <source>
        <dbReference type="ARBA" id="ARBA00022741"/>
    </source>
</evidence>
<dbReference type="GO" id="GO:0015689">
    <property type="term" value="P:molybdate ion transport"/>
    <property type="evidence" value="ECO:0007669"/>
    <property type="project" value="InterPro"/>
</dbReference>
<dbReference type="GO" id="GO:0055085">
    <property type="term" value="P:transmembrane transport"/>
    <property type="evidence" value="ECO:0007669"/>
    <property type="project" value="InterPro"/>
</dbReference>
<dbReference type="SUPFAM" id="SSF50331">
    <property type="entry name" value="MOP-like"/>
    <property type="match status" value="1"/>
</dbReference>
<dbReference type="PROSITE" id="PS51866">
    <property type="entry name" value="MOP"/>
    <property type="match status" value="1"/>
</dbReference>
<evidence type="ECO:0000259" key="14">
    <source>
        <dbReference type="PROSITE" id="PS51866"/>
    </source>
</evidence>
<evidence type="ECO:0000256" key="2">
    <source>
        <dbReference type="ARBA" id="ARBA00022448"/>
    </source>
</evidence>
<dbReference type="Pfam" id="PF03459">
    <property type="entry name" value="TOBE"/>
    <property type="match status" value="1"/>
</dbReference>
<keyword evidence="3" id="KW-1003">Cell membrane</keyword>
<dbReference type="Proteomes" id="UP000019222">
    <property type="component" value="Chromosome"/>
</dbReference>
<keyword evidence="4 10" id="KW-0500">Molybdenum</keyword>
<dbReference type="PROSITE" id="PS50893">
    <property type="entry name" value="ABC_TRANSPORTER_2"/>
    <property type="match status" value="1"/>
</dbReference>
<evidence type="ECO:0000256" key="9">
    <source>
        <dbReference type="ARBA" id="ARBA00023136"/>
    </source>
</evidence>
<keyword evidence="16" id="KW-1185">Reference proteome</keyword>
<name>W5Y5U6_9CORY</name>
<dbReference type="InterPro" id="IPR003439">
    <property type="entry name" value="ABC_transporter-like_ATP-bd"/>
</dbReference>
<dbReference type="eggNOG" id="COG4149">
    <property type="taxonomic scope" value="Bacteria"/>
</dbReference>
<dbReference type="InterPro" id="IPR008995">
    <property type="entry name" value="Mo/tungstate-bd_C_term_dom"/>
</dbReference>
<dbReference type="Pfam" id="PF00528">
    <property type="entry name" value="BPD_transp_1"/>
    <property type="match status" value="1"/>
</dbReference>
<sequence>MISPPAPARQQMPAAIVVVAVLGATLIVVPLVALWGRVDLARVPALLREPDSAQLLWVSLSSALWSTALCLILGVPLALWLGSLRRGATLARLLVLFPLALPPVVAGLALTAAIGRRGFLAPLLDAFGWQFAFAFPGVVASHVFIALPFVVITVEAALRQMDGEVWHSSIGIGMSPSAVVAKVLLPALAPAIATGAGLAFARSLGEFGTTITFAGSMPGVTRTMPIGIYLARETDPADAYALAAILMVLALIVLGLSSWAGFLLNAPSRRGRPVATGPLDIARLRELSAPASPVDSPLAVRTDRGEAVFSPRATTAVIGPNGAGKTTLLGLISGRLRGCEARLGGHDLHRTPAHRRGLVVLTQRPGLPARASVLRAITMATRDAERSRALLRAAGLEALSGVSCSALSGGQAAQVALVRAFAARPAIVLLDEPLAAVDVQAAHAWRSFLTAAAGDRTTIMVSHDPFDVSAIAAEVVVMEEGAPVAHGLTQEVLSSPPTQFMAEFTGLNRLGGRVLDVDRGLVTMAVGKQTLLGTLRDGARRAPGEEATAVFAPNAVTLAAAPQEGSARNAWHGTIEALDVHGASTTVRVALDESNGIITVPITTRSALALGLEAGGGVWAQAKAMSIEVI</sequence>
<keyword evidence="6" id="KW-0547">Nucleotide-binding</keyword>
<dbReference type="eggNOG" id="COG3842">
    <property type="taxonomic scope" value="Bacteria"/>
</dbReference>
<dbReference type="PROSITE" id="PS50928">
    <property type="entry name" value="ABC_TM1"/>
    <property type="match status" value="1"/>
</dbReference>
<evidence type="ECO:0000259" key="12">
    <source>
        <dbReference type="PROSITE" id="PS50893"/>
    </source>
</evidence>
<dbReference type="InterPro" id="IPR005116">
    <property type="entry name" value="Transp-assoc_OB_typ1"/>
</dbReference>
<dbReference type="EMBL" id="CP004353">
    <property type="protein sequence ID" value="AHI21853.1"/>
    <property type="molecule type" value="Genomic_DNA"/>
</dbReference>
<evidence type="ECO:0000256" key="7">
    <source>
        <dbReference type="ARBA" id="ARBA00022840"/>
    </source>
</evidence>
<dbReference type="Gene3D" id="3.40.50.300">
    <property type="entry name" value="P-loop containing nucleotide triphosphate hydrolases"/>
    <property type="match status" value="1"/>
</dbReference>
<keyword evidence="5 11" id="KW-0812">Transmembrane</keyword>
<dbReference type="GO" id="GO:0005524">
    <property type="term" value="F:ATP binding"/>
    <property type="evidence" value="ECO:0007669"/>
    <property type="project" value="UniProtKB-KW"/>
</dbReference>
<evidence type="ECO:0000256" key="1">
    <source>
        <dbReference type="ARBA" id="ARBA00004651"/>
    </source>
</evidence>
<feature type="domain" description="ABC transmembrane type-1" evidence="13">
    <location>
        <begin position="56"/>
        <end position="257"/>
    </location>
</feature>
<evidence type="ECO:0000256" key="4">
    <source>
        <dbReference type="ARBA" id="ARBA00022505"/>
    </source>
</evidence>
<reference evidence="15 16" key="1">
    <citation type="submission" date="2013-02" db="EMBL/GenBank/DDBJ databases">
        <title>The complete genome sequence of Corynebacterium vitaeruminis DSM 20294.</title>
        <authorList>
            <person name="Ruckert C."/>
            <person name="Albersmeier A."/>
            <person name="Kalinowski J."/>
        </authorList>
    </citation>
    <scope>NUCLEOTIDE SEQUENCE [LARGE SCALE GENOMIC DNA]</scope>
    <source>
        <strain evidence="16">ATCC 10234</strain>
    </source>
</reference>
<dbReference type="AlphaFoldDB" id="W5Y5U6"/>
<organism evidence="15 16">
    <name type="scientific">Corynebacterium vitaeruminis DSM 20294</name>
    <dbReference type="NCBI Taxonomy" id="1224164"/>
    <lineage>
        <taxon>Bacteria</taxon>
        <taxon>Bacillati</taxon>
        <taxon>Actinomycetota</taxon>
        <taxon>Actinomycetes</taxon>
        <taxon>Mycobacteriales</taxon>
        <taxon>Corynebacteriaceae</taxon>
        <taxon>Corynebacterium</taxon>
    </lineage>
</organism>
<dbReference type="CDD" id="cd06261">
    <property type="entry name" value="TM_PBP2"/>
    <property type="match status" value="1"/>
</dbReference>
<comment type="similarity">
    <text evidence="11">Belongs to the binding-protein-dependent transport system permease family.</text>
</comment>
<keyword evidence="9 11" id="KW-0472">Membrane</keyword>
<feature type="domain" description="Mop" evidence="14">
    <location>
        <begin position="564"/>
        <end position="630"/>
    </location>
</feature>
<dbReference type="KEGG" id="cvt:B843_02305"/>
<evidence type="ECO:0000256" key="3">
    <source>
        <dbReference type="ARBA" id="ARBA00022475"/>
    </source>
</evidence>
<evidence type="ECO:0000256" key="5">
    <source>
        <dbReference type="ARBA" id="ARBA00022692"/>
    </source>
</evidence>
<keyword evidence="8 11" id="KW-1133">Transmembrane helix</keyword>
<protein>
    <submittedName>
        <fullName evidence="15">Molybdate transport system permease</fullName>
    </submittedName>
</protein>
<feature type="transmembrane region" description="Helical" evidence="11">
    <location>
        <begin position="93"/>
        <end position="114"/>
    </location>
</feature>
<dbReference type="InterPro" id="IPR027417">
    <property type="entry name" value="P-loop_NTPase"/>
</dbReference>
<proteinExistence type="inferred from homology"/>
<dbReference type="InterPro" id="IPR004606">
    <property type="entry name" value="Mop_domain"/>
</dbReference>
<feature type="transmembrane region" description="Helical" evidence="11">
    <location>
        <begin position="12"/>
        <end position="35"/>
    </location>
</feature>
<dbReference type="Pfam" id="PF00005">
    <property type="entry name" value="ABC_tran"/>
    <property type="match status" value="1"/>
</dbReference>
<evidence type="ECO:0000313" key="16">
    <source>
        <dbReference type="Proteomes" id="UP000019222"/>
    </source>
</evidence>
<feature type="transmembrane region" description="Helical" evidence="11">
    <location>
        <begin position="55"/>
        <end position="81"/>
    </location>
</feature>
<dbReference type="HOGENOM" id="CLU_016047_17_0_11"/>
<evidence type="ECO:0000313" key="15">
    <source>
        <dbReference type="EMBL" id="AHI21853.1"/>
    </source>
</evidence>
<dbReference type="GO" id="GO:0005886">
    <property type="term" value="C:plasma membrane"/>
    <property type="evidence" value="ECO:0007669"/>
    <property type="project" value="UniProtKB-SubCell"/>
</dbReference>
<evidence type="ECO:0000259" key="13">
    <source>
        <dbReference type="PROSITE" id="PS50928"/>
    </source>
</evidence>
<dbReference type="SMART" id="SM00382">
    <property type="entry name" value="AAA"/>
    <property type="match status" value="1"/>
</dbReference>
<keyword evidence="2 11" id="KW-0813">Transport</keyword>
<dbReference type="InterPro" id="IPR035906">
    <property type="entry name" value="MetI-like_sf"/>
</dbReference>
<gene>
    <name evidence="15" type="ORF">B843_02305</name>
</gene>
<feature type="transmembrane region" description="Helical" evidence="11">
    <location>
        <begin position="134"/>
        <end position="158"/>
    </location>
</feature>
<dbReference type="SUPFAM" id="SSF52540">
    <property type="entry name" value="P-loop containing nucleoside triphosphate hydrolases"/>
    <property type="match status" value="1"/>
</dbReference>
<evidence type="ECO:0000256" key="11">
    <source>
        <dbReference type="RuleBase" id="RU363032"/>
    </source>
</evidence>
<dbReference type="SUPFAM" id="SSF161098">
    <property type="entry name" value="MetI-like"/>
    <property type="match status" value="1"/>
</dbReference>
<dbReference type="GO" id="GO:0016887">
    <property type="term" value="F:ATP hydrolysis activity"/>
    <property type="evidence" value="ECO:0007669"/>
    <property type="project" value="InterPro"/>
</dbReference>
<feature type="transmembrane region" description="Helical" evidence="11">
    <location>
        <begin position="239"/>
        <end position="264"/>
    </location>
</feature>
<comment type="subcellular location">
    <subcellularLocation>
        <location evidence="1 11">Cell membrane</location>
        <topology evidence="1 11">Multi-pass membrane protein</topology>
    </subcellularLocation>
</comment>
<dbReference type="Gene3D" id="2.40.50.100">
    <property type="match status" value="1"/>
</dbReference>
<evidence type="ECO:0000256" key="10">
    <source>
        <dbReference type="PROSITE-ProRule" id="PRU01213"/>
    </source>
</evidence>
<dbReference type="InterPro" id="IPR000515">
    <property type="entry name" value="MetI-like"/>
</dbReference>
<accession>W5Y5U6</accession>
<keyword evidence="7" id="KW-0067">ATP-binding</keyword>
<dbReference type="PANTHER" id="PTHR30183">
    <property type="entry name" value="MOLYBDENUM TRANSPORT SYSTEM PERMEASE PROTEIN MODB"/>
    <property type="match status" value="1"/>
</dbReference>
<dbReference type="InterPro" id="IPR003593">
    <property type="entry name" value="AAA+_ATPase"/>
</dbReference>
<dbReference type="Gene3D" id="1.10.3720.10">
    <property type="entry name" value="MetI-like"/>
    <property type="match status" value="1"/>
</dbReference>
<dbReference type="STRING" id="1224164.B843_02305"/>
<dbReference type="PATRIC" id="fig|1224164.3.peg.454"/>
<feature type="domain" description="ABC transporter" evidence="12">
    <location>
        <begin position="279"/>
        <end position="505"/>
    </location>
</feature>